<feature type="domain" description="Big-1" evidence="4">
    <location>
        <begin position="3062"/>
        <end position="3154"/>
    </location>
</feature>
<feature type="domain" description="Big-1" evidence="4">
    <location>
        <begin position="2562"/>
        <end position="2654"/>
    </location>
</feature>
<dbReference type="KEGG" id="bcv:Bcav_2782"/>
<feature type="domain" description="Big-1" evidence="4">
    <location>
        <begin position="760"/>
        <end position="853"/>
    </location>
</feature>
<feature type="domain" description="Big-1" evidence="4">
    <location>
        <begin position="1761"/>
        <end position="1853"/>
    </location>
</feature>
<feature type="domain" description="Big-1" evidence="4">
    <location>
        <begin position="4164"/>
        <end position="4256"/>
    </location>
</feature>
<feature type="domain" description="Big-1" evidence="4">
    <location>
        <begin position="3762"/>
        <end position="3854"/>
    </location>
</feature>
<feature type="domain" description="Big-1" evidence="4">
    <location>
        <begin position="2362"/>
        <end position="2454"/>
    </location>
</feature>
<dbReference type="SMART" id="SM00634">
    <property type="entry name" value="BID_1"/>
    <property type="match status" value="36"/>
</dbReference>
<organism evidence="5 6">
    <name type="scientific">Beutenbergia cavernae (strain ATCC BAA-8 / DSM 12333 / CCUG 43141 / JCM 11478 / NBRC 16432 / NCIMB 13614 / HKI 0122)</name>
    <dbReference type="NCBI Taxonomy" id="471853"/>
    <lineage>
        <taxon>Bacteria</taxon>
        <taxon>Bacillati</taxon>
        <taxon>Actinomycetota</taxon>
        <taxon>Actinomycetes</taxon>
        <taxon>Micrococcales</taxon>
        <taxon>Beutenbergiaceae</taxon>
        <taxon>Beutenbergia</taxon>
    </lineage>
</organism>
<dbReference type="InterPro" id="IPR006626">
    <property type="entry name" value="PbH1"/>
</dbReference>
<dbReference type="Pfam" id="PF09134">
    <property type="entry name" value="Invasin_D3"/>
    <property type="match status" value="35"/>
</dbReference>
<feature type="transmembrane region" description="Helical" evidence="3">
    <location>
        <begin position="4645"/>
        <end position="4665"/>
    </location>
</feature>
<feature type="domain" description="Big-1" evidence="4">
    <location>
        <begin position="4264"/>
        <end position="4355"/>
    </location>
</feature>
<dbReference type="RefSeq" id="WP_015883267.1">
    <property type="nucleotide sequence ID" value="NC_012669.1"/>
</dbReference>
<feature type="region of interest" description="Disordered" evidence="2">
    <location>
        <begin position="4617"/>
        <end position="4636"/>
    </location>
</feature>
<dbReference type="InterPro" id="IPR003344">
    <property type="entry name" value="Big_1_dom"/>
</dbReference>
<feature type="domain" description="Big-1" evidence="4">
    <location>
        <begin position="3162"/>
        <end position="3254"/>
    </location>
</feature>
<dbReference type="SUPFAM" id="SSF49373">
    <property type="entry name" value="Invasin/intimin cell-adhesion fragments"/>
    <property type="match status" value="36"/>
</dbReference>
<dbReference type="Gene3D" id="2.60.40.10">
    <property type="entry name" value="Immunoglobulins"/>
    <property type="match status" value="38"/>
</dbReference>
<sequence>MWGLMRNSGAHGDRVRHAEPGRRRRGIAAAVAIGALLASGVVALQVVPAAAASHTFLVNSLSHQGDDAAPGDGVCETATGLCTLRAALQESNALPADDTVTIAPADDVDSATPGVQPSGTIVASGTGATNMMYVGTLTPWGDSGAYFMATATVTFDFQNRLGIASLNDAGGATAIYLNGPDVAVRNFSNIKSNETAFVFGPSGDGAVVENGSCTDPGSINLERCFWLADGADGVTIRNVEMGSTYSGGGSAIRVAAGATINDLTLDRIRMFDPDTEAYYGFQMQGSATLNGLTITGSTFEGFQSGRYQLDLTGATLTDATITGNTFTRINSAGATSIYVNRAGSGNVIERNTLSNTAAQNASYGVYFAGMGLTGTASSGWTVQDNYFDGRRSWSVFVGAGSGILPVQRNTFGPNSFGGGTPANEDDTTALVFNEGVNSNQNIRTWFPTAVAPGDQTCTLDVTVTPPTAGVVPATPVTIDVYYTPTTKAEVYLGSQSGITAATTITVPYTLGAGNIRVQTTAATGATSQYSRVLAQPEADSCGPFTTVEQAASQADPTSVRDIHFTVTLSETVTADLLPAAVSTEGSTAPGARVTSVTRTSGSSFDVVARADGSGLVQLSLPEGAIADDAANPSQASTSTDNVVQYVSPLTLAPTELSVEEGGATGTYTVTSSLPATAPLTIAPTVTDPAWATLTPSPLVVPTTASSGEIVAAAVDDSIVNGTRTTTITHQVTSTDPNFDGLVLPDVALEVLDNDQPVPTDSSLTISSGTRVANGVESHAATATVRNAAGGPVGGQLVTFQTPSAVTASAGSCVTASDGTCSVTLTTTVAADHEIRAFLEAGEIGGSPATASFVAGPWDPATTTITSSHAELVADGVGSAVITITLVDAFGNRITSSGGPALWNTTGGGTLSEQADNGDGTYTARLTAPTTVGAARVSANIGGQTTQWVQVNFIPGEASPGQSTIEADPTSITADGVSTSTVTVTLVDAYGNPVTAGGDTVELATTAGSLSDVADNGDGTYTATLTSATTAGPATVTYVLDGAAGSTTAVVEFVPGAADPATSDIEPYPSSLTADGVSQSSVIVTLRDADGNPLATGGDVVEMTTDVGSIGAVRDNGDGTYTAVFTSPRSPGVATISYTVNGVTGTATATITLLAGAPDADSSLIAADPTSVVANETDTSTITVTVRDAQGTVLTEGGAAVEILTDLGTLGPVTDNLDGTYTATLTAGTTTGPATVTFTVNGATSASTATVLHTPGPADAGASTIAAAPTSVTADGTATSRVTVTLQDAYGNPLEAGGDTVTVATDLGGLGSVLDNGDGTYTAFLTSALAGTATLTYTVNGAAGAGTATVDFVAGAADPATSTIAADPESITADGVSTSTITVTLLDAGGNPLTAGGDTVTIETTNGTMSDVTDNGDGTYTATLTSTPAVGTATVSFTVNGADAAATTDVELVAGPPAAGPSVIEADPAMVVADGESAAIATVTLYDANGNPVTSGGADVVIATTLGTVGEVIDNGDGTYTASITSTTTGEAVLSFTVAGDEGGNSTAVEFVAGAADPGTSTIAADPESLTADGASTSTITVQLVDANGNPLSSSGGTVTMTTTAGELSAVTDNGDGTYTATLTSSTDVETATVSFTVAGADATATAAVAFVAGPADPASSTITADPAQIEADGSSTSTVTVTLLDANGNPVGASGGTVAMATDAGTLGAVVDNGDGTYTATLTAPTSTDPPAATITFALDGVDGTATATVAFVAGVPSTTTSTIEADPIEIIADGSSTSTVTVTLLDGNGNPVTDAGDVVTIATDAGTLGAVADNGDGTYTATLTSSTSAETATVEFAIDGAGASATATVDFVAGPADPATSTIEASPTQITADGASTSAITVTLLDANGNPVGASGGTVTLATTAGALSDVTDNGDGTWTATLTSSTAVETATVSFMVSGADADATATVEFVAGAADPEASTIVADPASITADGVSTSTVTVTLLDANGNPVTDAGDVVALATTAGSLGAVTDNGDGTYTATLTSSTTAETATVSFTVDGAAGAATAEVEFVAGAADPGTSTIVADPASITADGVSTSTVTVTLLDANGNPVTDAGDVVALATTAGSLGAVTDNGDGTYTATLTSGVELDTATISFTVDGAAGTATAEVEFVAGAADPGTSTIVADPTSITADGVSTSTVTVTLLDANGNPVTDAGDVVALATTAGSLGAVTDNGDGTYTATLTSSTTAGTATVTFSVDGAPATNSSATVEFVAGAADPGLSTIVADPTSITADGVSTSTVTVTLLDANGNPLTASGGEVAMAATAGSLGSVTDNGDGTYTATLTSATAAGTATLTFTLDGVDGTDTADVEFTAGAADPTTSMIEADPTSIVADGASTSTVTVTLLDANGNPVGASGGDVVVSTDAGTVGATTDNGDGTYTATLTSSTTAGTATLTFTLDGAGGTDTATVELTAGAADPGTSTIEADPTSIVADGASTSTVTVTLLDANGNPVGASGGDVVVSTDAGTVGATTDNGDGTYTATLTSSTTAGTATLTFTLEGTSGTDTATVELTAGPPDPGLSTIAADPTSITADGTSTSTITVTLLDANGNPVPSGGNAVVVATNLGTVGAVTDNGDGTYTATLTSATAAGTATVSFTLDGTAGTDTAEVVFVAGAPDPATSTIAADPTSITADGVATSTVTVTAVDANGNPVGAGGAAVVIAASAGTISGVTDNGDGTYTAVLTSATAAGTATLTFTLDGTAGTDTAEVAFVAGAADPATSQIAADPTSIVADGVSTSTVTVTLLDANGNPLTSGGDAVTIATDVGTIGAVTDNGDGTYTATLTSATSAGMATLTFTVGGAAADATASVAFVAGPADPGTSTIAADPTSITADGASTSTVTVTLLDANGNPVGAGGAVVVVSTDTGAVSGVTDNGDGTYTATLTSATQAGTATLSFTVDGVDADATATVEFVAGAADPGTSTIEADPTSITADGTSTSTVTVTLLDASGNPVGASAGTVVVATDAGTVSAVTDNGDGTYTATLTAATTAGTATLTFTLDGVDGTDTAAVDFVAGAPDPGASTIEADPTSITADGAATSTVTVTVRDAQGNPVPGGGNAVVVTTNLGSVGTTTDNGDGTYTAILTSGTAAGTATLTFTLDGVDGADTAAVDFVAGAADPGTSTIEADPTSIVADGASTSTVTVTLLDANGNPVGASAGTVVVATDAGTVSGVTDNGDGTYTAILTSETAAGTATLTFTLDDVDGADTAAVAFVAGAADPGTSTIEADPTSIVADGASTSTVTVTLLDANGNPVGAGGDAVTLSSTAGTLSGVTDNGDGTYTATLTSATAAGTATVSFTVNDAEADATAAVQFVAGAADPGTSTIEADPTSIVADGASTSTVTVTLLDANGNPVTAGGDDVVVSTDAGTVSAVTDNGDGTYSATLTSATTAGTATLTFTVNDAAADATATVQFVAGAADPGTSTIEADPTSITADGASTSTITVTLQDSNGNPVGTGGDTVTIATDAGTLGVVTDNGDGTYTATFTSATTAGTATVSFTVNGADAPATAEVQLTAGAADPATSTIEAAPTTIVADGTSTSAVTVTLLDANGNPVGASGGAVVVATDAGTISGTVDNGDGTYTATLTSATAVGTATLTFTLDGAAGADTASVEFTADAADPATSTIAADPTSIPADGASTSTITVTLLDANGNPVGAGGDAVTLSSTAGTLSGVTDNGDGTYTATLTSATAAGTATVSFTVNGAGADATAEVTFTAGAADPATSTIAADPASIVADGVSTSTITVTLRDVNGNPVTDAGDVVALATTLGTLGAVTAGGDGTYTALLTSGTAAGTATVSFTIDGVAGESTAAVTFTAGAADPGSSTIAADPASIVADGVSTSTVTVQLVDSNGNPLTDSGGTVVIGTDAGVLTATTDNGDGTYTATLTSSTDAGTATLTFTVNGAASSSTASVAFTAGAPDPATSTITADPTQITADGVSTSTVTLTLLDANGNPVGASGGTVTMSTDAGALGPVSDNGDGTYTAVLTSPTSTDPPAAIITFALNGTPGTATATVAFVAGVPSTTTSEIAADPASITADGVSTSTVTVTLRDGNGNPVTDAGDVVTLTTTLGVLGGVTNNGDGTYTATLTSATTVGTATVSFAIGGAGASATAEVDFVPGPADPGTSKIVASPTQIVADGVSTSAVTVTLLDANGNPVGAGGSTVTMATSAGTLGTVTDNGDGTYTATLTSATSVGTATVSFAVGGAAGAATASVEFVVGVPDPSTSTIAAAPATIESDGTTSSTVTVTLVDANGNPVPGGGDDVTITTSLGTLSAVADNGDGTYTATLTATQIGTAVLTFTVNGANGTTTAQVAVVDTTPPAPPVITAPSDGASVRPDVLVEGTGEPGATVTVTDGGGTVVCTAAVDATGAWSCTPSSPLPVGETTLVAAQTDPSDNTSEPSAPVTVTVDDTAPAPPQLDPTNGAEVTGVSEPGTTVTIRDSGGNVVCVTTADAGGRFVCVPAERIPTGTLLSATATDEAGNTSEPGFVRVGGASVTLELSVAEAGDVQIAYGRGFLPGESVSGLLESDPVDLGTLTADENGAVTFTVTLPADIDPGTHRVTLTGDASGEVWAEFEVPAQVPPPGPGPAPGPGPGWPGLPGTGIGVLPSVGAVLLLLGLGAGLLGVSRRRRGA</sequence>
<feature type="domain" description="Big-1" evidence="4">
    <location>
        <begin position="3562"/>
        <end position="3654"/>
    </location>
</feature>
<keyword evidence="3" id="KW-1133">Transmembrane helix</keyword>
<keyword evidence="3" id="KW-0472">Membrane</keyword>
<feature type="domain" description="Big-1" evidence="4">
    <location>
        <begin position="1161"/>
        <end position="1253"/>
    </location>
</feature>
<evidence type="ECO:0000313" key="6">
    <source>
        <dbReference type="Proteomes" id="UP000007962"/>
    </source>
</evidence>
<feature type="domain" description="Big-1" evidence="4">
    <location>
        <begin position="1559"/>
        <end position="1651"/>
    </location>
</feature>
<feature type="domain" description="Big-1" evidence="4">
    <location>
        <begin position="3262"/>
        <end position="3354"/>
    </location>
</feature>
<feature type="domain" description="Big-1" evidence="4">
    <location>
        <begin position="2262"/>
        <end position="2354"/>
    </location>
</feature>
<evidence type="ECO:0000256" key="1">
    <source>
        <dbReference type="ARBA" id="ARBA00010116"/>
    </source>
</evidence>
<feature type="domain" description="Big-1" evidence="4">
    <location>
        <begin position="3362"/>
        <end position="3454"/>
    </location>
</feature>
<feature type="domain" description="Big-1" evidence="4">
    <location>
        <begin position="2462"/>
        <end position="2554"/>
    </location>
</feature>
<dbReference type="InterPro" id="IPR051715">
    <property type="entry name" value="Intimin-Invasin_domain"/>
</dbReference>
<feature type="domain" description="Big-1" evidence="4">
    <location>
        <begin position="4064"/>
        <end position="4156"/>
    </location>
</feature>
<feature type="compositionally biased region" description="Basic and acidic residues" evidence="2">
    <location>
        <begin position="11"/>
        <end position="21"/>
    </location>
</feature>
<feature type="domain" description="Big-1" evidence="4">
    <location>
        <begin position="2862"/>
        <end position="2954"/>
    </location>
</feature>
<keyword evidence="3" id="KW-0812">Transmembrane</keyword>
<feature type="domain" description="Big-1" evidence="4">
    <location>
        <begin position="1360"/>
        <end position="1452"/>
    </location>
</feature>
<feature type="domain" description="Big-1" evidence="4">
    <location>
        <begin position="1659"/>
        <end position="1753"/>
    </location>
</feature>
<feature type="domain" description="Big-1" evidence="4">
    <location>
        <begin position="861"/>
        <end position="953"/>
    </location>
</feature>
<dbReference type="eggNOG" id="COG1404">
    <property type="taxonomic scope" value="Bacteria"/>
</dbReference>
<dbReference type="GO" id="GO:0005975">
    <property type="term" value="P:carbohydrate metabolic process"/>
    <property type="evidence" value="ECO:0007669"/>
    <property type="project" value="UniProtKB-ARBA"/>
</dbReference>
<feature type="domain" description="Big-1" evidence="4">
    <location>
        <begin position="2061"/>
        <end position="2153"/>
    </location>
</feature>
<feature type="domain" description="Big-1" evidence="4">
    <location>
        <begin position="2662"/>
        <end position="2754"/>
    </location>
</feature>
<evidence type="ECO:0000256" key="3">
    <source>
        <dbReference type="SAM" id="Phobius"/>
    </source>
</evidence>
<feature type="domain" description="Big-1" evidence="4">
    <location>
        <begin position="961"/>
        <end position="1053"/>
    </location>
</feature>
<accession>C5BYC7</accession>
<feature type="compositionally biased region" description="Pro residues" evidence="2">
    <location>
        <begin position="4619"/>
        <end position="4636"/>
    </location>
</feature>
<evidence type="ECO:0000256" key="2">
    <source>
        <dbReference type="SAM" id="MobiDB-lite"/>
    </source>
</evidence>
<dbReference type="OrthoDB" id="4983773at2"/>
<dbReference type="InterPro" id="IPR011050">
    <property type="entry name" value="Pectin_lyase_fold/virulence"/>
</dbReference>
<comment type="similarity">
    <text evidence="1">Belongs to the intimin/invasin family.</text>
</comment>
<dbReference type="eggNOG" id="COG4932">
    <property type="taxonomic scope" value="Bacteria"/>
</dbReference>
<dbReference type="SMART" id="SM00710">
    <property type="entry name" value="PbH1"/>
    <property type="match status" value="5"/>
</dbReference>
<feature type="domain" description="Big-1" evidence="4">
    <location>
        <begin position="1861"/>
        <end position="1953"/>
    </location>
</feature>
<dbReference type="SUPFAM" id="SSF51126">
    <property type="entry name" value="Pectin lyase-like"/>
    <property type="match status" value="1"/>
</dbReference>
<feature type="domain" description="Big-1" evidence="4">
    <location>
        <begin position="2161"/>
        <end position="2254"/>
    </location>
</feature>
<proteinExistence type="inferred from homology"/>
<dbReference type="eggNOG" id="COG2911">
    <property type="taxonomic scope" value="Bacteria"/>
</dbReference>
<name>C5BYC7_BEUC1</name>
<feature type="domain" description="Big-1" evidence="4">
    <location>
        <begin position="1261"/>
        <end position="1352"/>
    </location>
</feature>
<dbReference type="eggNOG" id="COG5492">
    <property type="taxonomic scope" value="Bacteria"/>
</dbReference>
<dbReference type="HOGENOM" id="CLU_223528_0_0_11"/>
<dbReference type="STRING" id="471853.Bcav_2782"/>
<feature type="domain" description="Big-1" evidence="4">
    <location>
        <begin position="3662"/>
        <end position="3754"/>
    </location>
</feature>
<evidence type="ECO:0000259" key="4">
    <source>
        <dbReference type="PROSITE" id="PS51127"/>
    </source>
</evidence>
<gene>
    <name evidence="5" type="ordered locus">Bcav_2782</name>
</gene>
<dbReference type="EMBL" id="CP001618">
    <property type="protein sequence ID" value="ACQ81027.1"/>
    <property type="molecule type" value="Genomic_DNA"/>
</dbReference>
<dbReference type="InterPro" id="IPR008964">
    <property type="entry name" value="Invasin/intimin_cell_adhesion"/>
</dbReference>
<feature type="domain" description="Big-1" evidence="4">
    <location>
        <begin position="2762"/>
        <end position="2854"/>
    </location>
</feature>
<dbReference type="PANTHER" id="PTHR39576">
    <property type="entry name" value="ATTACHING AND EFFACING PROTEIN HOMOLOG-RELATED-RELATED"/>
    <property type="match status" value="1"/>
</dbReference>
<feature type="domain" description="Big-1" evidence="4">
    <location>
        <begin position="3862"/>
        <end position="3954"/>
    </location>
</feature>
<feature type="compositionally biased region" description="Polar residues" evidence="2">
    <location>
        <begin position="4430"/>
        <end position="4440"/>
    </location>
</feature>
<reference evidence="5 6" key="1">
    <citation type="journal article" date="2009" name="Stand. Genomic Sci.">
        <title>Complete genome sequence of Beutenbergia cavernae type strain (HKI 0122).</title>
        <authorList>
            <person name="Land M."/>
            <person name="Pukall R."/>
            <person name="Abt B."/>
            <person name="Goker M."/>
            <person name="Rohde M."/>
            <person name="Glavina Del Rio T."/>
            <person name="Tice H."/>
            <person name="Copeland A."/>
            <person name="Cheng J.F."/>
            <person name="Lucas S."/>
            <person name="Chen F."/>
            <person name="Nolan M."/>
            <person name="Bruce D."/>
            <person name="Goodwin L."/>
            <person name="Pitluck S."/>
            <person name="Ivanova N."/>
            <person name="Mavromatis K."/>
            <person name="Ovchinnikova G."/>
            <person name="Pati A."/>
            <person name="Chen A."/>
            <person name="Palaniappan K."/>
            <person name="Hauser L."/>
            <person name="Chang Y.J."/>
            <person name="Jefferies C.C."/>
            <person name="Saunders E."/>
            <person name="Brettin T."/>
            <person name="Detter J.C."/>
            <person name="Han C."/>
            <person name="Chain P."/>
            <person name="Bristow J."/>
            <person name="Eisen J.A."/>
            <person name="Markowitz V."/>
            <person name="Hugenholtz P."/>
            <person name="Kyrpides N.C."/>
            <person name="Klenk H.P."/>
            <person name="Lapidus A."/>
        </authorList>
    </citation>
    <scope>NUCLEOTIDE SEQUENCE [LARGE SCALE GENOMIC DNA]</scope>
    <source>
        <strain evidence="6">ATCC BAA-8 / DSM 12333 / NBRC 16432</strain>
    </source>
</reference>
<dbReference type="InterPro" id="IPR015217">
    <property type="entry name" value="Invasin_dom_3"/>
</dbReference>
<dbReference type="InterPro" id="IPR041498">
    <property type="entry name" value="Big_6"/>
</dbReference>
<feature type="region of interest" description="Disordered" evidence="2">
    <location>
        <begin position="1"/>
        <end position="21"/>
    </location>
</feature>
<dbReference type="PANTHER" id="PTHR39576:SF2">
    <property type="entry name" value="ATTACHING AND EFFACING PROTEIN HOMOLOG-RELATED"/>
    <property type="match status" value="1"/>
</dbReference>
<dbReference type="Proteomes" id="UP000007962">
    <property type="component" value="Chromosome"/>
</dbReference>
<feature type="region of interest" description="Disordered" evidence="2">
    <location>
        <begin position="4430"/>
        <end position="4469"/>
    </location>
</feature>
<feature type="domain" description="Big-1" evidence="4">
    <location>
        <begin position="2962"/>
        <end position="3054"/>
    </location>
</feature>
<dbReference type="GO" id="GO:0009279">
    <property type="term" value="C:cell outer membrane"/>
    <property type="evidence" value="ECO:0007669"/>
    <property type="project" value="TreeGrafter"/>
</dbReference>
<protein>
    <submittedName>
        <fullName evidence="5">Ig domain protein group 1 domain protein</fullName>
    </submittedName>
</protein>
<dbReference type="Pfam" id="PF17936">
    <property type="entry name" value="Big_6"/>
    <property type="match status" value="2"/>
</dbReference>
<dbReference type="Pfam" id="PF02369">
    <property type="entry name" value="Big_1"/>
    <property type="match status" value="1"/>
</dbReference>
<evidence type="ECO:0000313" key="5">
    <source>
        <dbReference type="EMBL" id="ACQ81027.1"/>
    </source>
</evidence>
<dbReference type="PROSITE" id="PS51127">
    <property type="entry name" value="BIG1"/>
    <property type="match status" value="35"/>
</dbReference>
<keyword evidence="6" id="KW-1185">Reference proteome</keyword>
<feature type="domain" description="Big-1" evidence="4">
    <location>
        <begin position="1460"/>
        <end position="1551"/>
    </location>
</feature>
<feature type="domain" description="Big-1" evidence="4">
    <location>
        <begin position="3962"/>
        <end position="4056"/>
    </location>
</feature>
<feature type="domain" description="Big-1" evidence="4">
    <location>
        <begin position="3462"/>
        <end position="3554"/>
    </location>
</feature>
<dbReference type="InterPro" id="IPR013783">
    <property type="entry name" value="Ig-like_fold"/>
</dbReference>
<feature type="domain" description="Big-1" evidence="4">
    <location>
        <begin position="1961"/>
        <end position="2053"/>
    </location>
</feature>